<reference evidence="1 2" key="1">
    <citation type="submission" date="2021-01" db="EMBL/GenBank/DDBJ databases">
        <title>Azospirillum sp. YIM DDC1 draft genome.</title>
        <authorList>
            <person name="Wang Y.-X."/>
        </authorList>
    </citation>
    <scope>NUCLEOTIDE SEQUENCE [LARGE SCALE GENOMIC DNA]</scope>
    <source>
        <strain evidence="1 2">YIM DDC1</strain>
    </source>
</reference>
<protein>
    <submittedName>
        <fullName evidence="1">Uncharacterized protein</fullName>
    </submittedName>
</protein>
<gene>
    <name evidence="1" type="ORF">JJL56_01970</name>
</gene>
<name>A0ABS1HSD4_9PROT</name>
<evidence type="ECO:0000313" key="1">
    <source>
        <dbReference type="EMBL" id="MBK4717626.1"/>
    </source>
</evidence>
<comment type="caution">
    <text evidence="1">The sequence shown here is derived from an EMBL/GenBank/DDBJ whole genome shotgun (WGS) entry which is preliminary data.</text>
</comment>
<evidence type="ECO:0000313" key="2">
    <source>
        <dbReference type="Proteomes" id="UP000654452"/>
    </source>
</evidence>
<proteinExistence type="predicted"/>
<dbReference type="EMBL" id="JAEPIV010000001">
    <property type="protein sequence ID" value="MBK4717626.1"/>
    <property type="molecule type" value="Genomic_DNA"/>
</dbReference>
<keyword evidence="2" id="KW-1185">Reference proteome</keyword>
<dbReference type="RefSeq" id="WP_200483987.1">
    <property type="nucleotide sequence ID" value="NZ_JAEPIV010000001.1"/>
</dbReference>
<accession>A0ABS1HSD4</accession>
<organism evidence="1 2">
    <name type="scientific">Azospirillum aestuarii</name>
    <dbReference type="NCBI Taxonomy" id="2802052"/>
    <lineage>
        <taxon>Bacteria</taxon>
        <taxon>Pseudomonadati</taxon>
        <taxon>Pseudomonadota</taxon>
        <taxon>Alphaproteobacteria</taxon>
        <taxon>Rhodospirillales</taxon>
        <taxon>Azospirillaceae</taxon>
        <taxon>Azospirillum</taxon>
    </lineage>
</organism>
<dbReference type="Proteomes" id="UP000654452">
    <property type="component" value="Unassembled WGS sequence"/>
</dbReference>
<sequence>MGRPKALEAAEAIASLTGLRVKLGAFEDKPVVWLCTDRGTMYMMVEEEDPSSGLFHAIDGDDCVVAAARRRDDGAYDVFHQLFDDALDEMES</sequence>